<dbReference type="PANTHER" id="PTHR46060">
    <property type="entry name" value="MARINER MOS1 TRANSPOSASE-LIKE PROTEIN"/>
    <property type="match status" value="1"/>
</dbReference>
<dbReference type="AlphaFoldDB" id="A0A8X6UQE8"/>
<dbReference type="Proteomes" id="UP000887159">
    <property type="component" value="Unassembled WGS sequence"/>
</dbReference>
<dbReference type="InterPro" id="IPR052709">
    <property type="entry name" value="Transposase-MT_Hybrid"/>
</dbReference>
<dbReference type="GO" id="GO:0035861">
    <property type="term" value="C:site of double-strand break"/>
    <property type="evidence" value="ECO:0007669"/>
    <property type="project" value="TreeGrafter"/>
</dbReference>
<keyword evidence="2" id="KW-1185">Reference proteome</keyword>
<comment type="caution">
    <text evidence="1">The sequence shown here is derived from an EMBL/GenBank/DDBJ whole genome shotgun (WGS) entry which is preliminary data.</text>
</comment>
<dbReference type="InterPro" id="IPR001888">
    <property type="entry name" value="Transposase_1"/>
</dbReference>
<dbReference type="InterPro" id="IPR036397">
    <property type="entry name" value="RNaseH_sf"/>
</dbReference>
<dbReference type="GO" id="GO:0000014">
    <property type="term" value="F:single-stranded DNA endodeoxyribonuclease activity"/>
    <property type="evidence" value="ECO:0007669"/>
    <property type="project" value="TreeGrafter"/>
</dbReference>
<evidence type="ECO:0000313" key="1">
    <source>
        <dbReference type="EMBL" id="GFX88381.1"/>
    </source>
</evidence>
<dbReference type="GO" id="GO:0005634">
    <property type="term" value="C:nucleus"/>
    <property type="evidence" value="ECO:0007669"/>
    <property type="project" value="TreeGrafter"/>
</dbReference>
<dbReference type="GO" id="GO:0006303">
    <property type="term" value="P:double-strand break repair via nonhomologous end joining"/>
    <property type="evidence" value="ECO:0007669"/>
    <property type="project" value="TreeGrafter"/>
</dbReference>
<dbReference type="GO" id="GO:0015074">
    <property type="term" value="P:DNA integration"/>
    <property type="evidence" value="ECO:0007669"/>
    <property type="project" value="TreeGrafter"/>
</dbReference>
<dbReference type="PANTHER" id="PTHR46060:SF2">
    <property type="entry name" value="HISTONE-LYSINE N-METHYLTRANSFERASE SETMAR"/>
    <property type="match status" value="1"/>
</dbReference>
<protein>
    <submittedName>
        <fullName evidence="1">Mariner Mos1 transposase</fullName>
    </submittedName>
</protein>
<gene>
    <name evidence="1" type="primary">mariner T</name>
    <name evidence="1" type="ORF">TNCV_2278511</name>
</gene>
<dbReference type="GO" id="GO:0031297">
    <property type="term" value="P:replication fork processing"/>
    <property type="evidence" value="ECO:0007669"/>
    <property type="project" value="TreeGrafter"/>
</dbReference>
<sequence length="169" mass="19931">MLTGDEKWVTYDNIVRNRLLSKRGEAAQTVAKPGLTSWKVLLCIWRDWKGIICYELLPYDQTLNSDLYCQELDRLKLVIDQKRPELANRRGVALHQDNAWPHTSVVTRQKFWKLDLEVLMHLPYSPYMAPSDYHLFLAFQNFLSDKKLGSREDCENRLLEVFTNKDQDL</sequence>
<dbReference type="Pfam" id="PF01359">
    <property type="entry name" value="Transposase_1"/>
    <property type="match status" value="1"/>
</dbReference>
<dbReference type="GO" id="GO:0003697">
    <property type="term" value="F:single-stranded DNA binding"/>
    <property type="evidence" value="ECO:0007669"/>
    <property type="project" value="TreeGrafter"/>
</dbReference>
<dbReference type="GO" id="GO:0044774">
    <property type="term" value="P:mitotic DNA integrity checkpoint signaling"/>
    <property type="evidence" value="ECO:0007669"/>
    <property type="project" value="TreeGrafter"/>
</dbReference>
<dbReference type="GO" id="GO:0003690">
    <property type="term" value="F:double-stranded DNA binding"/>
    <property type="evidence" value="ECO:0007669"/>
    <property type="project" value="TreeGrafter"/>
</dbReference>
<dbReference type="GO" id="GO:0000793">
    <property type="term" value="C:condensed chromosome"/>
    <property type="evidence" value="ECO:0007669"/>
    <property type="project" value="TreeGrafter"/>
</dbReference>
<dbReference type="Gene3D" id="3.30.420.10">
    <property type="entry name" value="Ribonuclease H-like superfamily/Ribonuclease H"/>
    <property type="match status" value="1"/>
</dbReference>
<dbReference type="GO" id="GO:0046975">
    <property type="term" value="F:histone H3K36 methyltransferase activity"/>
    <property type="evidence" value="ECO:0007669"/>
    <property type="project" value="TreeGrafter"/>
</dbReference>
<organism evidence="1 2">
    <name type="scientific">Trichonephila clavipes</name>
    <name type="common">Golden silk orbweaver</name>
    <name type="synonym">Nephila clavipes</name>
    <dbReference type="NCBI Taxonomy" id="2585209"/>
    <lineage>
        <taxon>Eukaryota</taxon>
        <taxon>Metazoa</taxon>
        <taxon>Ecdysozoa</taxon>
        <taxon>Arthropoda</taxon>
        <taxon>Chelicerata</taxon>
        <taxon>Arachnida</taxon>
        <taxon>Araneae</taxon>
        <taxon>Araneomorphae</taxon>
        <taxon>Entelegynae</taxon>
        <taxon>Araneoidea</taxon>
        <taxon>Nephilidae</taxon>
        <taxon>Trichonephila</taxon>
    </lineage>
</organism>
<dbReference type="EMBL" id="BMAU01021052">
    <property type="protein sequence ID" value="GFX88381.1"/>
    <property type="molecule type" value="Genomic_DNA"/>
</dbReference>
<accession>A0A8X6UQE8</accession>
<dbReference type="GO" id="GO:0044547">
    <property type="term" value="F:DNA topoisomerase binding"/>
    <property type="evidence" value="ECO:0007669"/>
    <property type="project" value="TreeGrafter"/>
</dbReference>
<reference evidence="1" key="1">
    <citation type="submission" date="2020-08" db="EMBL/GenBank/DDBJ databases">
        <title>Multicomponent nature underlies the extraordinary mechanical properties of spider dragline silk.</title>
        <authorList>
            <person name="Kono N."/>
            <person name="Nakamura H."/>
            <person name="Mori M."/>
            <person name="Yoshida Y."/>
            <person name="Ohtoshi R."/>
            <person name="Malay A.D."/>
            <person name="Moran D.A.P."/>
            <person name="Tomita M."/>
            <person name="Numata K."/>
            <person name="Arakawa K."/>
        </authorList>
    </citation>
    <scope>NUCLEOTIDE SEQUENCE</scope>
</reference>
<dbReference type="GO" id="GO:0042800">
    <property type="term" value="F:histone H3K4 methyltransferase activity"/>
    <property type="evidence" value="ECO:0007669"/>
    <property type="project" value="TreeGrafter"/>
</dbReference>
<evidence type="ECO:0000313" key="2">
    <source>
        <dbReference type="Proteomes" id="UP000887159"/>
    </source>
</evidence>
<dbReference type="GO" id="GO:0000729">
    <property type="term" value="P:DNA double-strand break processing"/>
    <property type="evidence" value="ECO:0007669"/>
    <property type="project" value="TreeGrafter"/>
</dbReference>
<proteinExistence type="predicted"/>
<name>A0A8X6UQE8_TRICX</name>